<evidence type="ECO:0000313" key="3">
    <source>
        <dbReference type="EMBL" id="PVU99932.1"/>
    </source>
</evidence>
<comment type="caution">
    <text evidence="3">The sequence shown here is derived from an EMBL/GenBank/DDBJ whole genome shotgun (WGS) entry which is preliminary data.</text>
</comment>
<feature type="region of interest" description="Disordered" evidence="1">
    <location>
        <begin position="33"/>
        <end position="62"/>
    </location>
</feature>
<evidence type="ECO:0000256" key="1">
    <source>
        <dbReference type="SAM" id="MobiDB-lite"/>
    </source>
</evidence>
<feature type="compositionally biased region" description="Low complexity" evidence="1">
    <location>
        <begin position="51"/>
        <end position="62"/>
    </location>
</feature>
<gene>
    <name evidence="3" type="ORF">BB559_000254</name>
</gene>
<keyword evidence="2" id="KW-0732">Signal</keyword>
<evidence type="ECO:0000313" key="4">
    <source>
        <dbReference type="Proteomes" id="UP000245699"/>
    </source>
</evidence>
<protein>
    <submittedName>
        <fullName evidence="3">Uncharacterized protein</fullName>
    </submittedName>
</protein>
<feature type="compositionally biased region" description="Low complexity" evidence="1">
    <location>
        <begin position="106"/>
        <end position="122"/>
    </location>
</feature>
<reference evidence="3 4" key="1">
    <citation type="journal article" date="2018" name="MBio">
        <title>Comparative Genomics Reveals the Core Gene Toolbox for the Fungus-Insect Symbiosis.</title>
        <authorList>
            <person name="Wang Y."/>
            <person name="Stata M."/>
            <person name="Wang W."/>
            <person name="Stajich J.E."/>
            <person name="White M.M."/>
            <person name="Moncalvo J.M."/>
        </authorList>
    </citation>
    <scope>NUCLEOTIDE SEQUENCE [LARGE SCALE GENOMIC DNA]</scope>
    <source>
        <strain evidence="3 4">AUS-77-4</strain>
    </source>
</reference>
<evidence type="ECO:0000256" key="2">
    <source>
        <dbReference type="SAM" id="SignalP"/>
    </source>
</evidence>
<organism evidence="3 4">
    <name type="scientific">Furculomyces boomerangus</name>
    <dbReference type="NCBI Taxonomy" id="61424"/>
    <lineage>
        <taxon>Eukaryota</taxon>
        <taxon>Fungi</taxon>
        <taxon>Fungi incertae sedis</taxon>
        <taxon>Zoopagomycota</taxon>
        <taxon>Kickxellomycotina</taxon>
        <taxon>Harpellomycetes</taxon>
        <taxon>Harpellales</taxon>
        <taxon>Harpellaceae</taxon>
        <taxon>Furculomyces</taxon>
    </lineage>
</organism>
<feature type="signal peptide" evidence="2">
    <location>
        <begin position="1"/>
        <end position="24"/>
    </location>
</feature>
<dbReference type="EMBL" id="MBFT01000011">
    <property type="protein sequence ID" value="PVU99932.1"/>
    <property type="molecule type" value="Genomic_DNA"/>
</dbReference>
<sequence>MKISLEYLLIQTVLATSYIASVLATKCEPYNPISPVMPTKPKRPTQPTHPTTSISTTNSYSQSSTSIDPYIKCLEDNGNSVIWGDDFVVCSCLLNGSVSCTGEEPNSTNSSSDSTDTNGASDPTPVDPYQQCLDDHGSLATWVADSMNCSCLPNGSVSCNGENPDSPYQKCINDHGGKATFIHDDQICSCLMDGNTTC</sequence>
<feature type="region of interest" description="Disordered" evidence="1">
    <location>
        <begin position="103"/>
        <end position="129"/>
    </location>
</feature>
<dbReference type="AlphaFoldDB" id="A0A2T9Z5S8"/>
<name>A0A2T9Z5S8_9FUNG</name>
<feature type="chain" id="PRO_5015576899" evidence="2">
    <location>
        <begin position="25"/>
        <end position="198"/>
    </location>
</feature>
<dbReference type="Proteomes" id="UP000245699">
    <property type="component" value="Unassembled WGS sequence"/>
</dbReference>
<accession>A0A2T9Z5S8</accession>
<proteinExistence type="predicted"/>
<keyword evidence="4" id="KW-1185">Reference proteome</keyword>
<dbReference type="OrthoDB" id="10026631at2759"/>